<dbReference type="Proteomes" id="UP001328107">
    <property type="component" value="Unassembled WGS sequence"/>
</dbReference>
<dbReference type="AlphaFoldDB" id="A0AAN5D2L3"/>
<organism evidence="1 2">
    <name type="scientific">Pristionchus mayeri</name>
    <dbReference type="NCBI Taxonomy" id="1317129"/>
    <lineage>
        <taxon>Eukaryota</taxon>
        <taxon>Metazoa</taxon>
        <taxon>Ecdysozoa</taxon>
        <taxon>Nematoda</taxon>
        <taxon>Chromadorea</taxon>
        <taxon>Rhabditida</taxon>
        <taxon>Rhabditina</taxon>
        <taxon>Diplogasteromorpha</taxon>
        <taxon>Diplogasteroidea</taxon>
        <taxon>Neodiplogasteridae</taxon>
        <taxon>Pristionchus</taxon>
    </lineage>
</organism>
<gene>
    <name evidence="1" type="ORF">PMAYCL1PPCAC_24669</name>
</gene>
<feature type="non-terminal residue" evidence="1">
    <location>
        <position position="1"/>
    </location>
</feature>
<feature type="non-terminal residue" evidence="1">
    <location>
        <position position="80"/>
    </location>
</feature>
<name>A0AAN5D2L3_9BILA</name>
<evidence type="ECO:0000313" key="2">
    <source>
        <dbReference type="Proteomes" id="UP001328107"/>
    </source>
</evidence>
<dbReference type="EMBL" id="BTRK01000005">
    <property type="protein sequence ID" value="GMR54474.1"/>
    <property type="molecule type" value="Genomic_DNA"/>
</dbReference>
<sequence length="80" mass="8784">KNVCTDEISTEVAPPTTVLPSTDIIHSESVEVEVRPPNNATNKCRNSTTFLRFPHVIMNGRYSTLHPSVKSVSACLDRCA</sequence>
<comment type="caution">
    <text evidence="1">The sequence shown here is derived from an EMBL/GenBank/DDBJ whole genome shotgun (WGS) entry which is preliminary data.</text>
</comment>
<keyword evidence="2" id="KW-1185">Reference proteome</keyword>
<evidence type="ECO:0000313" key="1">
    <source>
        <dbReference type="EMBL" id="GMR54474.1"/>
    </source>
</evidence>
<reference evidence="2" key="1">
    <citation type="submission" date="2022-10" db="EMBL/GenBank/DDBJ databases">
        <title>Genome assembly of Pristionchus species.</title>
        <authorList>
            <person name="Yoshida K."/>
            <person name="Sommer R.J."/>
        </authorList>
    </citation>
    <scope>NUCLEOTIDE SEQUENCE [LARGE SCALE GENOMIC DNA]</scope>
    <source>
        <strain evidence="2">RS5460</strain>
    </source>
</reference>
<proteinExistence type="predicted"/>
<protein>
    <submittedName>
        <fullName evidence="1">Uncharacterized protein</fullName>
    </submittedName>
</protein>
<accession>A0AAN5D2L3</accession>